<sequence>MKNRLLPQAGLIALILFVSCNRKLAYFDFLERNKLDVQEINFDYFSTKTKINYTEGDNKINASANIRIRKDSIIWFSLTPALGIEAARGIITKDSLVVVDRLNKVYFVYTYAALSEKYNFNIDYELLESIFLGNPPRNIQENERVVRETDYAMVEQKEGEVTFNNYISTKTSKLEKLSIVDLPTTNTLNITYSDFQVVDEFHIFPFQSLISLVYNKPGTSEAFNTQIEIEHNKADVEDGKKMKFPFNIPQKYERK</sequence>
<organism evidence="1 2">
    <name type="scientific">Imperialibacter roseus</name>
    <dbReference type="NCBI Taxonomy" id="1324217"/>
    <lineage>
        <taxon>Bacteria</taxon>
        <taxon>Pseudomonadati</taxon>
        <taxon>Bacteroidota</taxon>
        <taxon>Cytophagia</taxon>
        <taxon>Cytophagales</taxon>
        <taxon>Flammeovirgaceae</taxon>
        <taxon>Imperialibacter</taxon>
    </lineage>
</organism>
<dbReference type="InterPro" id="IPR025634">
    <property type="entry name" value="DUF4292"/>
</dbReference>
<accession>A0ABZ0IKI9</accession>
<dbReference type="RefSeq" id="WP_317488296.1">
    <property type="nucleotide sequence ID" value="NZ_CP136051.1"/>
</dbReference>
<reference evidence="1 2" key="1">
    <citation type="journal article" date="2023" name="Microbiol. Resour. Announc.">
        <title>Complete Genome Sequence of Imperialibacter roseus strain P4T.</title>
        <authorList>
            <person name="Tizabi D.R."/>
            <person name="Bachvaroff T."/>
            <person name="Hill R.T."/>
        </authorList>
    </citation>
    <scope>NUCLEOTIDE SEQUENCE [LARGE SCALE GENOMIC DNA]</scope>
    <source>
        <strain evidence="1 2">P4T</strain>
    </source>
</reference>
<evidence type="ECO:0000313" key="2">
    <source>
        <dbReference type="Proteomes" id="UP001302349"/>
    </source>
</evidence>
<evidence type="ECO:0000313" key="1">
    <source>
        <dbReference type="EMBL" id="WOK05537.1"/>
    </source>
</evidence>
<keyword evidence="2" id="KW-1185">Reference proteome</keyword>
<gene>
    <name evidence="1" type="ORF">RT717_20900</name>
</gene>
<dbReference type="Proteomes" id="UP001302349">
    <property type="component" value="Chromosome"/>
</dbReference>
<dbReference type="EMBL" id="CP136051">
    <property type="protein sequence ID" value="WOK05537.1"/>
    <property type="molecule type" value="Genomic_DNA"/>
</dbReference>
<name>A0ABZ0IKI9_9BACT</name>
<dbReference type="PROSITE" id="PS51257">
    <property type="entry name" value="PROKAR_LIPOPROTEIN"/>
    <property type="match status" value="1"/>
</dbReference>
<proteinExistence type="predicted"/>
<protein>
    <submittedName>
        <fullName evidence="1">DUF4292 domain-containing protein</fullName>
    </submittedName>
</protein>
<dbReference type="Pfam" id="PF14125">
    <property type="entry name" value="DUF4292"/>
    <property type="match status" value="1"/>
</dbReference>